<keyword evidence="2" id="KW-1185">Reference proteome</keyword>
<comment type="caution">
    <text evidence="1">The sequence shown here is derived from an EMBL/GenBank/DDBJ whole genome shotgun (WGS) entry which is preliminary data.</text>
</comment>
<name>T0GEB0_9SPHN</name>
<dbReference type="PATRIC" id="fig|1329909.3.peg.3945"/>
<sequence>MVDQLALDFSTGLDVRVESPAPWIPSAAAAHVVGLSKALNSAGHGRFAIIAAYEAEIARLRNGSTLQPVTDWRAGGVIAYDEKQVNLTVSAFDE</sequence>
<dbReference type="AlphaFoldDB" id="T0GEB0"/>
<protein>
    <submittedName>
        <fullName evidence="1">Uncharacterized protein</fullName>
    </submittedName>
</protein>
<organism evidence="1 2">
    <name type="scientific">Sphingobium quisquiliarum P25</name>
    <dbReference type="NCBI Taxonomy" id="1329909"/>
    <lineage>
        <taxon>Bacteria</taxon>
        <taxon>Pseudomonadati</taxon>
        <taxon>Pseudomonadota</taxon>
        <taxon>Alphaproteobacteria</taxon>
        <taxon>Sphingomonadales</taxon>
        <taxon>Sphingomonadaceae</taxon>
        <taxon>Sphingobium</taxon>
    </lineage>
</organism>
<evidence type="ECO:0000313" key="1">
    <source>
        <dbReference type="EMBL" id="EQA98362.1"/>
    </source>
</evidence>
<evidence type="ECO:0000313" key="2">
    <source>
        <dbReference type="Proteomes" id="UP000015525"/>
    </source>
</evidence>
<dbReference type="EMBL" id="ATHO01000172">
    <property type="protein sequence ID" value="EQA98362.1"/>
    <property type="molecule type" value="Genomic_DNA"/>
</dbReference>
<dbReference type="RefSeq" id="WP_021240066.1">
    <property type="nucleotide sequence ID" value="NZ_ATHO01000172.1"/>
</dbReference>
<proteinExistence type="predicted"/>
<accession>T0GEB0</accession>
<reference evidence="1 2" key="1">
    <citation type="journal article" date="2013" name="Genome Announc.">
        <title>Draft Genome Sequence of Sphingobium quisquiliarum Strain P25T, a Novel Hexachlorocyclohexane (HCH)-Degrading Bacterium Isolated from an HCH Dumpsite.</title>
        <authorList>
            <person name="Kumar Singh A."/>
            <person name="Sangwan N."/>
            <person name="Sharma A."/>
            <person name="Gupta V."/>
            <person name="Khurana J.P."/>
            <person name="Lal R."/>
        </authorList>
    </citation>
    <scope>NUCLEOTIDE SEQUENCE [LARGE SCALE GENOMIC DNA]</scope>
    <source>
        <strain evidence="1 2">P25</strain>
    </source>
</reference>
<gene>
    <name evidence="1" type="ORF">L288_20520</name>
</gene>
<dbReference type="Proteomes" id="UP000015525">
    <property type="component" value="Unassembled WGS sequence"/>
</dbReference>